<sequence>MLATKRRFEPAVIERLFAQPHKFEYFQAVRMLELWLKRHGVPGEGAVANFLRFQNSTSLSFPASQLETLQPEPRGMATDVRSLGEALTTAQLRYIRITPAFMGFLGSSGTLPAHYTERIAAHTLYQKDEGPRAFLDTFSNRALALFYEAWRKYRLELKYQLHGRDEFLPLLLSLAGMHNPSLRRRLSDGGDGVLDESVAYFATAMGQRPASAVQIARVLSEYFCQPVRAEQFIGAWYDVPDGQQTMLGMANAVLGGGAMAGARVWQRDLRMRLVIGPLDREGYESFLPGGKAARALESMLTMFTGVSLEYEVQLVLRAEDVQGARLDQDCCGGRLGWDSFLVTEAQRQDRSDVRYEIHTS</sequence>
<dbReference type="InterPro" id="IPR010732">
    <property type="entry name" value="T6SS_TssG-like"/>
</dbReference>
<dbReference type="NCBIfam" id="TIGR03347">
    <property type="entry name" value="VI_chp_1"/>
    <property type="match status" value="1"/>
</dbReference>
<dbReference type="AlphaFoldDB" id="A0A7X4KEM3"/>
<reference evidence="1 2" key="1">
    <citation type="submission" date="2019-12" db="EMBL/GenBank/DDBJ databases">
        <title>Novel species isolated from a subtropical stream in China.</title>
        <authorList>
            <person name="Lu H."/>
        </authorList>
    </citation>
    <scope>NUCLEOTIDE SEQUENCE [LARGE SCALE GENOMIC DNA]</scope>
    <source>
        <strain evidence="1 2">FT55W</strain>
    </source>
</reference>
<proteinExistence type="predicted"/>
<keyword evidence="2" id="KW-1185">Reference proteome</keyword>
<organism evidence="1 2">
    <name type="scientific">Duganella rivi</name>
    <dbReference type="NCBI Taxonomy" id="2666083"/>
    <lineage>
        <taxon>Bacteria</taxon>
        <taxon>Pseudomonadati</taxon>
        <taxon>Pseudomonadota</taxon>
        <taxon>Betaproteobacteria</taxon>
        <taxon>Burkholderiales</taxon>
        <taxon>Oxalobacteraceae</taxon>
        <taxon>Telluria group</taxon>
        <taxon>Duganella</taxon>
    </lineage>
</organism>
<evidence type="ECO:0000313" key="2">
    <source>
        <dbReference type="Proteomes" id="UP000450012"/>
    </source>
</evidence>
<dbReference type="Pfam" id="PF06996">
    <property type="entry name" value="T6SS_TssG"/>
    <property type="match status" value="1"/>
</dbReference>
<dbReference type="PANTHER" id="PTHR35564">
    <property type="match status" value="1"/>
</dbReference>
<dbReference type="RefSeq" id="WP_161016925.1">
    <property type="nucleotide sequence ID" value="NZ_WWCK01000010.1"/>
</dbReference>
<dbReference type="PANTHER" id="PTHR35564:SF4">
    <property type="entry name" value="CYTOPLASMIC PROTEIN"/>
    <property type="match status" value="1"/>
</dbReference>
<dbReference type="Proteomes" id="UP000450012">
    <property type="component" value="Unassembled WGS sequence"/>
</dbReference>
<dbReference type="EMBL" id="WWCK01000010">
    <property type="protein sequence ID" value="MYM70420.1"/>
    <property type="molecule type" value="Genomic_DNA"/>
</dbReference>
<accession>A0A7X4KEM3</accession>
<comment type="caution">
    <text evidence="1">The sequence shown here is derived from an EMBL/GenBank/DDBJ whole genome shotgun (WGS) entry which is preliminary data.</text>
</comment>
<name>A0A7X4KEM3_9BURK</name>
<gene>
    <name evidence="1" type="primary">tssG</name>
    <name evidence="1" type="ORF">GTP45_26960</name>
</gene>
<protein>
    <submittedName>
        <fullName evidence="1">Type VI secretion system baseplate subunit TssG</fullName>
    </submittedName>
</protein>
<evidence type="ECO:0000313" key="1">
    <source>
        <dbReference type="EMBL" id="MYM70420.1"/>
    </source>
</evidence>